<evidence type="ECO:0000256" key="4">
    <source>
        <dbReference type="ARBA" id="ARBA00022692"/>
    </source>
</evidence>
<keyword evidence="4 7" id="KW-0812">Transmembrane</keyword>
<feature type="domain" description="ABC transmembrane type-1" evidence="8">
    <location>
        <begin position="81"/>
        <end position="295"/>
    </location>
</feature>
<dbReference type="PANTHER" id="PTHR43227">
    <property type="entry name" value="BLL4140 PROTEIN"/>
    <property type="match status" value="1"/>
</dbReference>
<evidence type="ECO:0000256" key="3">
    <source>
        <dbReference type="ARBA" id="ARBA00022475"/>
    </source>
</evidence>
<comment type="subcellular location">
    <subcellularLocation>
        <location evidence="1 7">Cell membrane</location>
        <topology evidence="1 7">Multi-pass membrane protein</topology>
    </subcellularLocation>
</comment>
<evidence type="ECO:0000256" key="1">
    <source>
        <dbReference type="ARBA" id="ARBA00004651"/>
    </source>
</evidence>
<sequence length="310" mass="35550">MKPRLSERLSRTGKEFWKQRQLQAMVWPGIIWMAVFSYIPLVFLYIAFTDYRISVPLFENDFVGLKHFIAFLTDDRFWRAVYNTLGLSLLRITIGFCIPIILALLLNELRCERFKKIVQTVSYLPHFISWAIFGGILLSWMSESGIFNQLAISLGLQDKAVLYNGDPDNFWMIAFLSDTLKEMGWNAIIYLAAITSIDPELYEAAELDGAGRFQRMWHITIQCIRPTIALLFILAVSGCLSSNFDQVFFLSNSANMSRSETLDLYIYNMGIVSGRFSFSTAVLFFRSIISYALLRLCNFTSVKLTGESII</sequence>
<gene>
    <name evidence="9" type="ORF">IAD42_11305</name>
</gene>
<feature type="transmembrane region" description="Helical" evidence="7">
    <location>
        <begin position="88"/>
        <end position="109"/>
    </location>
</feature>
<evidence type="ECO:0000256" key="6">
    <source>
        <dbReference type="ARBA" id="ARBA00023136"/>
    </source>
</evidence>
<evidence type="ECO:0000313" key="9">
    <source>
        <dbReference type="EMBL" id="HIS98551.1"/>
    </source>
</evidence>
<evidence type="ECO:0000313" key="10">
    <source>
        <dbReference type="Proteomes" id="UP000886876"/>
    </source>
</evidence>
<reference evidence="9" key="2">
    <citation type="journal article" date="2021" name="PeerJ">
        <title>Extensive microbial diversity within the chicken gut microbiome revealed by metagenomics and culture.</title>
        <authorList>
            <person name="Gilroy R."/>
            <person name="Ravi A."/>
            <person name="Getino M."/>
            <person name="Pursley I."/>
            <person name="Horton D.L."/>
            <person name="Alikhan N.F."/>
            <person name="Baker D."/>
            <person name="Gharbi K."/>
            <person name="Hall N."/>
            <person name="Watson M."/>
            <person name="Adriaenssens E.M."/>
            <person name="Foster-Nyarko E."/>
            <person name="Jarju S."/>
            <person name="Secka A."/>
            <person name="Antonio M."/>
            <person name="Oren A."/>
            <person name="Chaudhuri R.R."/>
            <person name="La Ragione R."/>
            <person name="Hildebrand F."/>
            <person name="Pallen M.J."/>
        </authorList>
    </citation>
    <scope>NUCLEOTIDE SEQUENCE</scope>
    <source>
        <strain evidence="9">ChiHecec3B27-6122</strain>
    </source>
</reference>
<keyword evidence="6 7" id="KW-0472">Membrane</keyword>
<proteinExistence type="inferred from homology"/>
<keyword evidence="2 7" id="KW-0813">Transport</keyword>
<comment type="similarity">
    <text evidence="7">Belongs to the binding-protein-dependent transport system permease family.</text>
</comment>
<dbReference type="EMBL" id="DVJS01000277">
    <property type="protein sequence ID" value="HIS98551.1"/>
    <property type="molecule type" value="Genomic_DNA"/>
</dbReference>
<feature type="transmembrane region" description="Helical" evidence="7">
    <location>
        <begin position="264"/>
        <end position="285"/>
    </location>
</feature>
<dbReference type="SUPFAM" id="SSF161098">
    <property type="entry name" value="MetI-like"/>
    <property type="match status" value="1"/>
</dbReference>
<feature type="transmembrane region" description="Helical" evidence="7">
    <location>
        <begin position="223"/>
        <end position="244"/>
    </location>
</feature>
<name>A0A9D1G7F6_9FIRM</name>
<comment type="caution">
    <text evidence="9">The sequence shown here is derived from an EMBL/GenBank/DDBJ whole genome shotgun (WGS) entry which is preliminary data.</text>
</comment>
<accession>A0A9D1G7F6</accession>
<dbReference type="Pfam" id="PF00528">
    <property type="entry name" value="BPD_transp_1"/>
    <property type="match status" value="1"/>
</dbReference>
<feature type="transmembrane region" description="Helical" evidence="7">
    <location>
        <begin position="24"/>
        <end position="48"/>
    </location>
</feature>
<keyword evidence="3" id="KW-1003">Cell membrane</keyword>
<evidence type="ECO:0000256" key="7">
    <source>
        <dbReference type="RuleBase" id="RU363032"/>
    </source>
</evidence>
<organism evidence="9 10">
    <name type="scientific">Candidatus Scatomorpha pullistercoris</name>
    <dbReference type="NCBI Taxonomy" id="2840929"/>
    <lineage>
        <taxon>Bacteria</taxon>
        <taxon>Bacillati</taxon>
        <taxon>Bacillota</taxon>
        <taxon>Clostridia</taxon>
        <taxon>Eubacteriales</taxon>
        <taxon>Candidatus Scatomorpha</taxon>
    </lineage>
</organism>
<dbReference type="InterPro" id="IPR050809">
    <property type="entry name" value="UgpAE/MalFG_permease"/>
</dbReference>
<keyword evidence="5 7" id="KW-1133">Transmembrane helix</keyword>
<protein>
    <submittedName>
        <fullName evidence="9">Sugar ABC transporter permease</fullName>
    </submittedName>
</protein>
<evidence type="ECO:0000256" key="5">
    <source>
        <dbReference type="ARBA" id="ARBA00022989"/>
    </source>
</evidence>
<dbReference type="Proteomes" id="UP000886876">
    <property type="component" value="Unassembled WGS sequence"/>
</dbReference>
<dbReference type="PANTHER" id="PTHR43227:SF11">
    <property type="entry name" value="BLL4140 PROTEIN"/>
    <property type="match status" value="1"/>
</dbReference>
<dbReference type="InterPro" id="IPR000515">
    <property type="entry name" value="MetI-like"/>
</dbReference>
<dbReference type="AlphaFoldDB" id="A0A9D1G7F6"/>
<evidence type="ECO:0000259" key="8">
    <source>
        <dbReference type="PROSITE" id="PS50928"/>
    </source>
</evidence>
<evidence type="ECO:0000256" key="2">
    <source>
        <dbReference type="ARBA" id="ARBA00022448"/>
    </source>
</evidence>
<dbReference type="PROSITE" id="PS50928">
    <property type="entry name" value="ABC_TM1"/>
    <property type="match status" value="1"/>
</dbReference>
<dbReference type="Gene3D" id="1.10.3720.10">
    <property type="entry name" value="MetI-like"/>
    <property type="match status" value="1"/>
</dbReference>
<dbReference type="GO" id="GO:0055085">
    <property type="term" value="P:transmembrane transport"/>
    <property type="evidence" value="ECO:0007669"/>
    <property type="project" value="InterPro"/>
</dbReference>
<dbReference type="InterPro" id="IPR035906">
    <property type="entry name" value="MetI-like_sf"/>
</dbReference>
<reference evidence="9" key="1">
    <citation type="submission" date="2020-10" db="EMBL/GenBank/DDBJ databases">
        <authorList>
            <person name="Gilroy R."/>
        </authorList>
    </citation>
    <scope>NUCLEOTIDE SEQUENCE</scope>
    <source>
        <strain evidence="9">ChiHecec3B27-6122</strain>
    </source>
</reference>
<dbReference type="CDD" id="cd06261">
    <property type="entry name" value="TM_PBP2"/>
    <property type="match status" value="1"/>
</dbReference>
<dbReference type="GO" id="GO:0005886">
    <property type="term" value="C:plasma membrane"/>
    <property type="evidence" value="ECO:0007669"/>
    <property type="project" value="UniProtKB-SubCell"/>
</dbReference>